<reference evidence="2 3" key="1">
    <citation type="submission" date="2020-12" db="EMBL/GenBank/DDBJ databases">
        <title>Aureibaculum luteum sp. nov. and Aureibaculum flavum sp. nov., novel members of the family Flavobacteriaceae isolated from Antarctic intertidal sediments.</title>
        <authorList>
            <person name="He X."/>
            <person name="Zhang X."/>
        </authorList>
    </citation>
    <scope>NUCLEOTIDE SEQUENCE [LARGE SCALE GENOMIC DNA]</scope>
    <source>
        <strain evidence="2 3">A20</strain>
    </source>
</reference>
<dbReference type="PANTHER" id="PTHR43581">
    <property type="entry name" value="ATP/GTP PHOSPHATASE"/>
    <property type="match status" value="1"/>
</dbReference>
<comment type="caution">
    <text evidence="2">The sequence shown here is derived from an EMBL/GenBank/DDBJ whole genome shotgun (WGS) entry which is preliminary data.</text>
</comment>
<evidence type="ECO:0000313" key="2">
    <source>
        <dbReference type="EMBL" id="MBJ2176286.1"/>
    </source>
</evidence>
<dbReference type="Gene3D" id="3.40.50.300">
    <property type="entry name" value="P-loop containing nucleotide triphosphate hydrolases"/>
    <property type="match status" value="2"/>
</dbReference>
<protein>
    <submittedName>
        <fullName evidence="2">AAA family ATPase</fullName>
    </submittedName>
</protein>
<sequence length="451" mass="51092">MITKIEVNGFKSLSDFTLKLNSGLNILVGPNGSGKTNIILFFEFLSQLMSNQIGHAVSAVGGAGTIFKKIGLNDYEKDIEFKIYGSKKIQKRKTVTYEYHAKITTSFEKDSIIYSHQNIKLRSGSKFWKDPDEKNYTRPKWDIDISHNQIDGKPDIKINTLNTKKIESRFLRRENEEPEKLSEGITNFIKESLPSVKSIVSSLFVIADDFAFAIYADLIGGETFNVVPSKVKEQEDAATPPGIKKDGSGLATTLYAMKNSKSKEPNNLRFHFYFDHRERTYDPNTLKKIVSYLKLANRTIKDLDVINDPFNNKLIVKVFIETGEYTSVLPLSAMSDGTIKWLALITAILTSKTIFSIEEPENFLHPWMQAEIANIMREHIENKKLESFVLMTTHSESLLNHSEPNEILLVDLDNGKTTAKRLTDISLIKDEISKSGFGLGHFYFSNALHNE</sequence>
<dbReference type="PIRSF" id="PIRSF029347">
    <property type="entry name" value="RecF"/>
    <property type="match status" value="1"/>
</dbReference>
<feature type="domain" description="ATPase AAA-type core" evidence="1">
    <location>
        <begin position="24"/>
        <end position="120"/>
    </location>
</feature>
<gene>
    <name evidence="2" type="ORF">JBL43_18690</name>
</gene>
<proteinExistence type="predicted"/>
<dbReference type="RefSeq" id="WP_198842886.1">
    <property type="nucleotide sequence ID" value="NZ_JAEHFJ010000014.1"/>
</dbReference>
<dbReference type="InterPro" id="IPR014555">
    <property type="entry name" value="RecF-like"/>
</dbReference>
<dbReference type="Proteomes" id="UP000623301">
    <property type="component" value="Unassembled WGS sequence"/>
</dbReference>
<dbReference type="EMBL" id="JAEHFJ010000014">
    <property type="protein sequence ID" value="MBJ2176286.1"/>
    <property type="molecule type" value="Genomic_DNA"/>
</dbReference>
<dbReference type="Pfam" id="PF13304">
    <property type="entry name" value="AAA_21"/>
    <property type="match status" value="2"/>
</dbReference>
<accession>A0ABS0WWL9</accession>
<dbReference type="InterPro" id="IPR027417">
    <property type="entry name" value="P-loop_NTPase"/>
</dbReference>
<name>A0ABS0WWL9_9FLAO</name>
<dbReference type="SUPFAM" id="SSF52540">
    <property type="entry name" value="P-loop containing nucleoside triphosphate hydrolases"/>
    <property type="match status" value="1"/>
</dbReference>
<dbReference type="InterPro" id="IPR051396">
    <property type="entry name" value="Bact_Antivir_Def_Nuclease"/>
</dbReference>
<evidence type="ECO:0000313" key="3">
    <source>
        <dbReference type="Proteomes" id="UP000623301"/>
    </source>
</evidence>
<keyword evidence="3" id="KW-1185">Reference proteome</keyword>
<feature type="domain" description="ATPase AAA-type core" evidence="1">
    <location>
        <begin position="246"/>
        <end position="400"/>
    </location>
</feature>
<dbReference type="PANTHER" id="PTHR43581:SF2">
    <property type="entry name" value="EXCINUCLEASE ATPASE SUBUNIT"/>
    <property type="match status" value="1"/>
</dbReference>
<evidence type="ECO:0000259" key="1">
    <source>
        <dbReference type="Pfam" id="PF13304"/>
    </source>
</evidence>
<dbReference type="InterPro" id="IPR003959">
    <property type="entry name" value="ATPase_AAA_core"/>
</dbReference>
<organism evidence="2 3">
    <name type="scientific">Aureibaculum flavum</name>
    <dbReference type="NCBI Taxonomy" id="2795986"/>
    <lineage>
        <taxon>Bacteria</taxon>
        <taxon>Pseudomonadati</taxon>
        <taxon>Bacteroidota</taxon>
        <taxon>Flavobacteriia</taxon>
        <taxon>Flavobacteriales</taxon>
        <taxon>Flavobacteriaceae</taxon>
        <taxon>Aureibaculum</taxon>
    </lineage>
</organism>